<dbReference type="EMBL" id="CP010070">
    <property type="protein sequence ID" value="AIZ56231.1"/>
    <property type="molecule type" value="Genomic_DNA"/>
</dbReference>
<name>A0A0A7LFG0_9ARCH</name>
<dbReference type="AlphaFoldDB" id="A0A0A7LFG0"/>
<dbReference type="HAMAP" id="MF_01940">
    <property type="entry name" value="RNA_CPDase"/>
    <property type="match status" value="1"/>
</dbReference>
<dbReference type="KEGG" id="mear:Mpt1_c03350"/>
<keyword evidence="5" id="KW-1185">Reference proteome</keyword>
<dbReference type="Gene3D" id="3.90.1140.10">
    <property type="entry name" value="Cyclic phosphodiesterase"/>
    <property type="match status" value="1"/>
</dbReference>
<comment type="catalytic activity">
    <reaction evidence="2">
        <text>a 3'-end 2',3'-cyclophospho-ribonucleotide-RNA + H2O = a 3'-end 2'-phospho-ribonucleotide-RNA + H(+)</text>
        <dbReference type="Rhea" id="RHEA:11828"/>
        <dbReference type="Rhea" id="RHEA-COMP:10464"/>
        <dbReference type="Rhea" id="RHEA-COMP:17353"/>
        <dbReference type="ChEBI" id="CHEBI:15377"/>
        <dbReference type="ChEBI" id="CHEBI:15378"/>
        <dbReference type="ChEBI" id="CHEBI:83064"/>
        <dbReference type="ChEBI" id="CHEBI:173113"/>
        <dbReference type="EC" id="3.1.4.58"/>
    </reaction>
</comment>
<dbReference type="PANTHER" id="PTHR35561">
    <property type="entry name" value="RNA 2',3'-CYCLIC PHOSPHODIESTERASE"/>
    <property type="match status" value="1"/>
</dbReference>
<dbReference type="NCBIfam" id="TIGR02258">
    <property type="entry name" value="2_5_ligase"/>
    <property type="match status" value="1"/>
</dbReference>
<keyword evidence="4" id="KW-0436">Ligase</keyword>
<feature type="domain" description="Phosphoesterase HXTX" evidence="3">
    <location>
        <begin position="95"/>
        <end position="163"/>
    </location>
</feature>
<evidence type="ECO:0000259" key="3">
    <source>
        <dbReference type="Pfam" id="PF02834"/>
    </source>
</evidence>
<dbReference type="HOGENOM" id="CLU_081251_0_1_2"/>
<dbReference type="OrthoDB" id="44091at2157"/>
<dbReference type="Pfam" id="PF02834">
    <property type="entry name" value="LigT_PEase"/>
    <property type="match status" value="2"/>
</dbReference>
<dbReference type="EC" id="3.1.4.58" evidence="2"/>
<evidence type="ECO:0000256" key="1">
    <source>
        <dbReference type="ARBA" id="ARBA00022801"/>
    </source>
</evidence>
<dbReference type="SUPFAM" id="SSF55144">
    <property type="entry name" value="LigT-like"/>
    <property type="match status" value="1"/>
</dbReference>
<reference evidence="4 5" key="1">
    <citation type="journal article" date="2014" name="Appl. Environ. Microbiol.">
        <title>Comparative Genome Analysis of 'Candidatus Methanoplasma termitum' Indicates a New Mode of Energy Metabolism in the Seventh Order of Methanogens.</title>
        <authorList>
            <person name="Lang K."/>
            <person name="Schuldes J."/>
            <person name="Klingl A."/>
            <person name="Poehlein A."/>
            <person name="Daniel R."/>
            <person name="Brune A."/>
        </authorList>
    </citation>
    <scope>NUCLEOTIDE SEQUENCE [LARGE SCALE GENOMIC DNA]</scope>
    <source>
        <strain evidence="5">Mpt1</strain>
    </source>
</reference>
<accession>A0A0A7LFG0</accession>
<evidence type="ECO:0000256" key="2">
    <source>
        <dbReference type="HAMAP-Rule" id="MF_01940"/>
    </source>
</evidence>
<evidence type="ECO:0000313" key="5">
    <source>
        <dbReference type="Proteomes" id="UP000030787"/>
    </source>
</evidence>
<comment type="function">
    <text evidence="2">Hydrolyzes RNA 2',3'-cyclic phosphodiester to an RNA 2'-phosphomonoester.</text>
</comment>
<organism evidence="4 5">
    <name type="scientific">Candidatus Methanoplasma termitum</name>
    <dbReference type="NCBI Taxonomy" id="1577791"/>
    <lineage>
        <taxon>Archaea</taxon>
        <taxon>Methanobacteriati</taxon>
        <taxon>Thermoplasmatota</taxon>
        <taxon>Thermoplasmata</taxon>
        <taxon>Methanomassiliicoccales</taxon>
        <taxon>Methanomassiliicoccaceae</taxon>
        <taxon>Candidatus Methanoplasma</taxon>
    </lineage>
</organism>
<dbReference type="PANTHER" id="PTHR35561:SF1">
    <property type="entry name" value="RNA 2',3'-CYCLIC PHOSPHODIESTERASE"/>
    <property type="match status" value="1"/>
</dbReference>
<dbReference type="InterPro" id="IPR009097">
    <property type="entry name" value="Cyclic_Pdiesterase"/>
</dbReference>
<dbReference type="RefSeq" id="WP_048111571.1">
    <property type="nucleotide sequence ID" value="NZ_CP010070.1"/>
</dbReference>
<dbReference type="STRING" id="1577791.Mpt1_c03350"/>
<feature type="short sequence motif" description="HXTX 1" evidence="2">
    <location>
        <begin position="38"/>
        <end position="41"/>
    </location>
</feature>
<dbReference type="InterPro" id="IPR004175">
    <property type="entry name" value="RNA_CPDase"/>
</dbReference>
<feature type="active site" description="Proton donor" evidence="2">
    <location>
        <position position="38"/>
    </location>
</feature>
<dbReference type="GeneID" id="24818006"/>
<dbReference type="InterPro" id="IPR014051">
    <property type="entry name" value="Phosphoesterase_HXTX"/>
</dbReference>
<dbReference type="GO" id="GO:0016874">
    <property type="term" value="F:ligase activity"/>
    <property type="evidence" value="ECO:0007669"/>
    <property type="project" value="UniProtKB-KW"/>
</dbReference>
<feature type="active site" description="Proton acceptor" evidence="2">
    <location>
        <position position="123"/>
    </location>
</feature>
<gene>
    <name evidence="4" type="ORF">Mpt1_c03350</name>
</gene>
<feature type="short sequence motif" description="HXTX 2" evidence="2">
    <location>
        <begin position="123"/>
        <end position="126"/>
    </location>
</feature>
<dbReference type="GO" id="GO:0004113">
    <property type="term" value="F:2',3'-cyclic-nucleotide 3'-phosphodiesterase activity"/>
    <property type="evidence" value="ECO:0007669"/>
    <property type="project" value="InterPro"/>
</dbReference>
<keyword evidence="1 2" id="KW-0378">Hydrolase</keyword>
<sequence>MEKIRSFISIGIPKMPPIQDSLKELKDIRGVGVSKEIHLTLRFLGDVDASKLKKLSAHMRSLENYHNFDVSMKGIGAFPNNNSPRVVWIGSAPGEPFSSILSDLDKMLDSIGIDYDRKPFKAHITIGRVRDPSKRLTEFINENKELEVGSFVCSEIFLMKSVLTAQGAEHSVIDSFHLHKEKS</sequence>
<feature type="domain" description="Phosphoesterase HXTX" evidence="3">
    <location>
        <begin position="34"/>
        <end position="88"/>
    </location>
</feature>
<dbReference type="Proteomes" id="UP000030787">
    <property type="component" value="Chromosome"/>
</dbReference>
<protein>
    <recommendedName>
        <fullName evidence="2">RNA 2',3'-cyclic phosphodiesterase</fullName>
        <shortName evidence="2">RNA 2',3'-CPDase</shortName>
        <ecNumber evidence="2">3.1.4.58</ecNumber>
    </recommendedName>
</protein>
<evidence type="ECO:0000313" key="4">
    <source>
        <dbReference type="EMBL" id="AIZ56231.1"/>
    </source>
</evidence>
<proteinExistence type="inferred from homology"/>
<comment type="similarity">
    <text evidence="2">Belongs to the 2H phosphoesterase superfamily. ThpR family.</text>
</comment>
<dbReference type="GO" id="GO:0008664">
    <property type="term" value="F:RNA 2',3'-cyclic 3'-phosphodiesterase activity"/>
    <property type="evidence" value="ECO:0007669"/>
    <property type="project" value="UniProtKB-EC"/>
</dbReference>